<dbReference type="EMBL" id="JAESWC010000004">
    <property type="protein sequence ID" value="MBL4936236.1"/>
    <property type="molecule type" value="Genomic_DNA"/>
</dbReference>
<dbReference type="PANTHER" id="PTHR42713">
    <property type="entry name" value="HISTIDINE KINASE-RELATED"/>
    <property type="match status" value="1"/>
</dbReference>
<proteinExistence type="predicted"/>
<evidence type="ECO:0000256" key="7">
    <source>
        <dbReference type="ARBA" id="ARBA00023125"/>
    </source>
</evidence>
<dbReference type="InterPro" id="IPR001789">
    <property type="entry name" value="Sig_transdc_resp-reg_receiver"/>
</dbReference>
<keyword evidence="6" id="KW-0805">Transcription regulation</keyword>
<dbReference type="Pfam" id="PF00072">
    <property type="entry name" value="Response_reg"/>
    <property type="match status" value="1"/>
</dbReference>
<dbReference type="PANTHER" id="PTHR42713:SF3">
    <property type="entry name" value="TRANSCRIPTIONAL REGULATORY PROTEIN HPTR"/>
    <property type="match status" value="1"/>
</dbReference>
<dbReference type="PRINTS" id="PR00032">
    <property type="entry name" value="HTHARAC"/>
</dbReference>
<dbReference type="SMART" id="SM00342">
    <property type="entry name" value="HTH_ARAC"/>
    <property type="match status" value="1"/>
</dbReference>
<dbReference type="Pfam" id="PF12833">
    <property type="entry name" value="HTH_18"/>
    <property type="match status" value="1"/>
</dbReference>
<dbReference type="Proteomes" id="UP000632377">
    <property type="component" value="Unassembled WGS sequence"/>
</dbReference>
<dbReference type="SMART" id="SM00448">
    <property type="entry name" value="REC"/>
    <property type="match status" value="1"/>
</dbReference>
<protein>
    <recommendedName>
        <fullName evidence="2">Stage 0 sporulation protein A homolog</fullName>
    </recommendedName>
</protein>
<keyword evidence="3" id="KW-0963">Cytoplasm</keyword>
<dbReference type="CDD" id="cd17536">
    <property type="entry name" value="REC_YesN-like"/>
    <property type="match status" value="1"/>
</dbReference>
<gene>
    <name evidence="13" type="ORF">JK636_10740</name>
</gene>
<dbReference type="InterPro" id="IPR020449">
    <property type="entry name" value="Tscrpt_reg_AraC-type_HTH"/>
</dbReference>
<accession>A0ABS1TAE2</accession>
<evidence type="ECO:0000256" key="3">
    <source>
        <dbReference type="ARBA" id="ARBA00022490"/>
    </source>
</evidence>
<keyword evidence="5" id="KW-0902">Two-component regulatory system</keyword>
<evidence type="ECO:0000256" key="10">
    <source>
        <dbReference type="PROSITE-ProRule" id="PRU00169"/>
    </source>
</evidence>
<comment type="caution">
    <text evidence="13">The sequence shown here is derived from an EMBL/GenBank/DDBJ whole genome shotgun (WGS) entry which is preliminary data.</text>
</comment>
<keyword evidence="7" id="KW-0238">DNA-binding</keyword>
<sequence length="518" mass="59747">MYKVLLVDDEILILNGLRNIIDWEELELSIEDTALNGEDALNKFRENPVDIIITDISMPKLNGLELIEEIKKINSSVKFIILSGYDDFNYARNAIKLGIENYILKPINEDELKGTLENIVSKINSNDKNMNLNLETLEVLKENILYRWATDNISHYELEEREFILGIGLGFSYYSAAIIEFEFSSEIFQKLYKYIVGAVNKESCCTVFKDLGNNIILVMANNDVEVLQNNLRVFFGNLICSLREGLNVNTFISVGTTEAGYKNLPKSYNAAKKLKDYILMHGYNRVIYAFEKNYKKEHLDLDVSYLKEFKKCILSKDISLVKNHIDNTFGMLSSAETSNPSIIQNSAVKMILIIREIYSELNIMSLPKDEDIKEIILYIINLKVLDEIKNLIKNESIKLLEHIKRNSSETSPVIQQVIHYIKNNYQNEISIKTLSQKFNINPSYLGQVFHKEVGEPFSDYLTRIRNEKAKDMLLNTNLKINEIAQSVGYSDTSYFYRKFKEVFGISPNAMRSSKNYKL</sequence>
<reference evidence="13 14" key="1">
    <citation type="submission" date="2021-01" db="EMBL/GenBank/DDBJ databases">
        <title>Genome public.</title>
        <authorList>
            <person name="Liu C."/>
            <person name="Sun Q."/>
        </authorList>
    </citation>
    <scope>NUCLEOTIDE SEQUENCE [LARGE SCALE GENOMIC DNA]</scope>
    <source>
        <strain evidence="13 14">YIM B02515</strain>
    </source>
</reference>
<name>A0ABS1TAE2_9CLOT</name>
<feature type="domain" description="HTH araC/xylS-type" evidence="11">
    <location>
        <begin position="415"/>
        <end position="513"/>
    </location>
</feature>
<evidence type="ECO:0000256" key="4">
    <source>
        <dbReference type="ARBA" id="ARBA00022553"/>
    </source>
</evidence>
<evidence type="ECO:0000256" key="2">
    <source>
        <dbReference type="ARBA" id="ARBA00018672"/>
    </source>
</evidence>
<dbReference type="RefSeq" id="WP_202748941.1">
    <property type="nucleotide sequence ID" value="NZ_JAESWC010000004.1"/>
</dbReference>
<dbReference type="InterPro" id="IPR051552">
    <property type="entry name" value="HptR"/>
</dbReference>
<feature type="modified residue" description="4-aspartylphosphate" evidence="10">
    <location>
        <position position="55"/>
    </location>
</feature>
<evidence type="ECO:0000259" key="11">
    <source>
        <dbReference type="PROSITE" id="PS01124"/>
    </source>
</evidence>
<evidence type="ECO:0000256" key="6">
    <source>
        <dbReference type="ARBA" id="ARBA00023015"/>
    </source>
</evidence>
<evidence type="ECO:0000256" key="8">
    <source>
        <dbReference type="ARBA" id="ARBA00023163"/>
    </source>
</evidence>
<evidence type="ECO:0000313" key="14">
    <source>
        <dbReference type="Proteomes" id="UP000632377"/>
    </source>
</evidence>
<feature type="domain" description="Response regulatory" evidence="12">
    <location>
        <begin position="3"/>
        <end position="120"/>
    </location>
</feature>
<dbReference type="InterPro" id="IPR011006">
    <property type="entry name" value="CheY-like_superfamily"/>
</dbReference>
<dbReference type="PROSITE" id="PS01124">
    <property type="entry name" value="HTH_ARAC_FAMILY_2"/>
    <property type="match status" value="1"/>
</dbReference>
<evidence type="ECO:0000313" key="13">
    <source>
        <dbReference type="EMBL" id="MBL4936236.1"/>
    </source>
</evidence>
<keyword evidence="4 10" id="KW-0597">Phosphoprotein</keyword>
<evidence type="ECO:0000256" key="1">
    <source>
        <dbReference type="ARBA" id="ARBA00004496"/>
    </source>
</evidence>
<dbReference type="SUPFAM" id="SSF46689">
    <property type="entry name" value="Homeodomain-like"/>
    <property type="match status" value="2"/>
</dbReference>
<dbReference type="InterPro" id="IPR018060">
    <property type="entry name" value="HTH_AraC"/>
</dbReference>
<evidence type="ECO:0000256" key="9">
    <source>
        <dbReference type="ARBA" id="ARBA00024867"/>
    </source>
</evidence>
<dbReference type="InterPro" id="IPR009057">
    <property type="entry name" value="Homeodomain-like_sf"/>
</dbReference>
<dbReference type="SUPFAM" id="SSF52172">
    <property type="entry name" value="CheY-like"/>
    <property type="match status" value="1"/>
</dbReference>
<evidence type="ECO:0000256" key="5">
    <source>
        <dbReference type="ARBA" id="ARBA00023012"/>
    </source>
</evidence>
<comment type="subcellular location">
    <subcellularLocation>
        <location evidence="1">Cytoplasm</location>
    </subcellularLocation>
</comment>
<dbReference type="Gene3D" id="1.10.10.60">
    <property type="entry name" value="Homeodomain-like"/>
    <property type="match status" value="2"/>
</dbReference>
<dbReference type="Gene3D" id="3.40.50.2300">
    <property type="match status" value="1"/>
</dbReference>
<evidence type="ECO:0000259" key="12">
    <source>
        <dbReference type="PROSITE" id="PS50110"/>
    </source>
</evidence>
<keyword evidence="14" id="KW-1185">Reference proteome</keyword>
<dbReference type="PROSITE" id="PS50110">
    <property type="entry name" value="RESPONSE_REGULATORY"/>
    <property type="match status" value="1"/>
</dbReference>
<keyword evidence="8" id="KW-0804">Transcription</keyword>
<organism evidence="13 14">
    <name type="scientific">Clostridium rhizosphaerae</name>
    <dbReference type="NCBI Taxonomy" id="2803861"/>
    <lineage>
        <taxon>Bacteria</taxon>
        <taxon>Bacillati</taxon>
        <taxon>Bacillota</taxon>
        <taxon>Clostridia</taxon>
        <taxon>Eubacteriales</taxon>
        <taxon>Clostridiaceae</taxon>
        <taxon>Clostridium</taxon>
    </lineage>
</organism>
<comment type="function">
    <text evidence="9">May play the central regulatory role in sporulation. It may be an element of the effector pathway responsible for the activation of sporulation genes in response to nutritional stress. Spo0A may act in concert with spo0H (a sigma factor) to control the expression of some genes that are critical to the sporulation process.</text>
</comment>